<evidence type="ECO:0000313" key="2">
    <source>
        <dbReference type="Proteomes" id="UP000322791"/>
    </source>
</evidence>
<gene>
    <name evidence="1" type="ORF">FY528_01500</name>
</gene>
<protein>
    <submittedName>
        <fullName evidence="1">Uncharacterized protein</fullName>
    </submittedName>
</protein>
<dbReference type="Proteomes" id="UP000322791">
    <property type="component" value="Unassembled WGS sequence"/>
</dbReference>
<comment type="caution">
    <text evidence="1">The sequence shown here is derived from an EMBL/GenBank/DDBJ whole genome shotgun (WGS) entry which is preliminary data.</text>
</comment>
<dbReference type="EMBL" id="VTHL01000001">
    <property type="protein sequence ID" value="TYZ14432.1"/>
    <property type="molecule type" value="Genomic_DNA"/>
</dbReference>
<accession>A0A5D6VH58</accession>
<dbReference type="AlphaFoldDB" id="A0A5D6VH58"/>
<reference evidence="1 2" key="1">
    <citation type="submission" date="2019-08" db="EMBL/GenBank/DDBJ databases">
        <authorList>
            <person name="Seo M.-J."/>
        </authorList>
    </citation>
    <scope>NUCLEOTIDE SEQUENCE [LARGE SCALE GENOMIC DNA]</scope>
    <source>
        <strain evidence="1 2">KIGAM108</strain>
    </source>
</reference>
<keyword evidence="2" id="KW-1185">Reference proteome</keyword>
<name>A0A5D6VH58_9BACT</name>
<organism evidence="1 2">
    <name type="scientific">Hymenobacter lutimineralis</name>
    <dbReference type="NCBI Taxonomy" id="2606448"/>
    <lineage>
        <taxon>Bacteria</taxon>
        <taxon>Pseudomonadati</taxon>
        <taxon>Bacteroidota</taxon>
        <taxon>Cytophagia</taxon>
        <taxon>Cytophagales</taxon>
        <taxon>Hymenobacteraceae</taxon>
        <taxon>Hymenobacter</taxon>
    </lineage>
</organism>
<proteinExistence type="predicted"/>
<sequence length="190" mass="21100">MYVPSFGHTTRLLTGLLLLSAGLLSSCETSRRQAFPEVSSPVNDPTKTEQRQLEATSKLVAEIAEGKTQYSVPRDQLTRNFIREFGDGTVVDKVVIRKVQEKPKDAPIYYLVGLGLKDGMFRGMAIPLRKSTDNSLYLSSNTERYILQGTGCTFCFFNFQGNKIVGTTCEENTGGSSCDLTVKDNNTFFR</sequence>
<dbReference type="RefSeq" id="WP_149069215.1">
    <property type="nucleotide sequence ID" value="NZ_VTHL01000001.1"/>
</dbReference>
<evidence type="ECO:0000313" key="1">
    <source>
        <dbReference type="EMBL" id="TYZ14432.1"/>
    </source>
</evidence>